<keyword evidence="5 11" id="KW-0862">Zinc</keyword>
<organism evidence="16 17">
    <name type="scientific">Drosophila suzukii</name>
    <name type="common">Spotted-wing drosophila fruit fly</name>
    <dbReference type="NCBI Taxonomy" id="28584"/>
    <lineage>
        <taxon>Eukaryota</taxon>
        <taxon>Metazoa</taxon>
        <taxon>Ecdysozoa</taxon>
        <taxon>Arthropoda</taxon>
        <taxon>Hexapoda</taxon>
        <taxon>Insecta</taxon>
        <taxon>Pterygota</taxon>
        <taxon>Neoptera</taxon>
        <taxon>Endopterygota</taxon>
        <taxon>Diptera</taxon>
        <taxon>Brachycera</taxon>
        <taxon>Muscomorpha</taxon>
        <taxon>Ephydroidea</taxon>
        <taxon>Drosophilidae</taxon>
        <taxon>Drosophila</taxon>
        <taxon>Sophophora</taxon>
    </lineage>
</organism>
<evidence type="ECO:0000256" key="13">
    <source>
        <dbReference type="SAM" id="MobiDB-lite"/>
    </source>
</evidence>
<dbReference type="SMART" id="SM00868">
    <property type="entry name" value="zf-AD"/>
    <property type="match status" value="1"/>
</dbReference>
<feature type="domain" description="C2H2-type" evidence="14">
    <location>
        <begin position="243"/>
        <end position="270"/>
    </location>
</feature>
<gene>
    <name evidence="17" type="primary">LOC108005033</name>
</gene>
<evidence type="ECO:0000313" key="17">
    <source>
        <dbReference type="RefSeq" id="XP_036672594.3"/>
    </source>
</evidence>
<feature type="domain" description="C2H2-type" evidence="14">
    <location>
        <begin position="187"/>
        <end position="214"/>
    </location>
</feature>
<dbReference type="RefSeq" id="XP_036672594.3">
    <property type="nucleotide sequence ID" value="XM_036816699.3"/>
</dbReference>
<evidence type="ECO:0000256" key="9">
    <source>
        <dbReference type="ARBA" id="ARBA00023242"/>
    </source>
</evidence>
<evidence type="ECO:0000256" key="12">
    <source>
        <dbReference type="SAM" id="Coils"/>
    </source>
</evidence>
<feature type="binding site" evidence="11">
    <location>
        <position position="50"/>
    </location>
    <ligand>
        <name>Zn(2+)</name>
        <dbReference type="ChEBI" id="CHEBI:29105"/>
    </ligand>
</feature>
<keyword evidence="2 11" id="KW-0479">Metal-binding</keyword>
<dbReference type="GO" id="GO:1990837">
    <property type="term" value="F:sequence-specific double-stranded DNA binding"/>
    <property type="evidence" value="ECO:0007669"/>
    <property type="project" value="UniProtKB-ARBA"/>
</dbReference>
<name>A0AB40A6R3_DROSZ</name>
<dbReference type="Gene3D" id="3.30.160.60">
    <property type="entry name" value="Classic Zinc Finger"/>
    <property type="match status" value="5"/>
</dbReference>
<dbReference type="Proteomes" id="UP001652628">
    <property type="component" value="Chromosome 3"/>
</dbReference>
<evidence type="ECO:0000256" key="3">
    <source>
        <dbReference type="ARBA" id="ARBA00022737"/>
    </source>
</evidence>
<feature type="domain" description="C2H2-type" evidence="14">
    <location>
        <begin position="215"/>
        <end position="242"/>
    </location>
</feature>
<keyword evidence="9" id="KW-0539">Nucleus</keyword>
<dbReference type="GO" id="GO:0008270">
    <property type="term" value="F:zinc ion binding"/>
    <property type="evidence" value="ECO:0007669"/>
    <property type="project" value="UniProtKB-UniRule"/>
</dbReference>
<evidence type="ECO:0000256" key="6">
    <source>
        <dbReference type="ARBA" id="ARBA00023015"/>
    </source>
</evidence>
<evidence type="ECO:0000259" key="15">
    <source>
        <dbReference type="PROSITE" id="PS51915"/>
    </source>
</evidence>
<feature type="domain" description="C2H2-type" evidence="14">
    <location>
        <begin position="299"/>
        <end position="326"/>
    </location>
</feature>
<evidence type="ECO:0000256" key="11">
    <source>
        <dbReference type="PROSITE-ProRule" id="PRU01263"/>
    </source>
</evidence>
<evidence type="ECO:0000256" key="4">
    <source>
        <dbReference type="ARBA" id="ARBA00022771"/>
    </source>
</evidence>
<keyword evidence="6" id="KW-0805">Transcription regulation</keyword>
<comment type="subcellular location">
    <subcellularLocation>
        <location evidence="1">Nucleus</location>
    </subcellularLocation>
</comment>
<keyword evidence="16" id="KW-1185">Reference proteome</keyword>
<evidence type="ECO:0000259" key="14">
    <source>
        <dbReference type="PROSITE" id="PS50157"/>
    </source>
</evidence>
<accession>A0AB40A6R3</accession>
<evidence type="ECO:0000256" key="10">
    <source>
        <dbReference type="PROSITE-ProRule" id="PRU00042"/>
    </source>
</evidence>
<proteinExistence type="predicted"/>
<dbReference type="PROSITE" id="PS50157">
    <property type="entry name" value="ZINC_FINGER_C2H2_2"/>
    <property type="match status" value="5"/>
</dbReference>
<evidence type="ECO:0000256" key="1">
    <source>
        <dbReference type="ARBA" id="ARBA00004123"/>
    </source>
</evidence>
<protein>
    <submittedName>
        <fullName evidence="17">Zinc finger protein Paris</fullName>
    </submittedName>
</protein>
<dbReference type="GeneID" id="108005033"/>
<dbReference type="InterPro" id="IPR012934">
    <property type="entry name" value="Znf_AD"/>
</dbReference>
<dbReference type="GO" id="GO:0010468">
    <property type="term" value="P:regulation of gene expression"/>
    <property type="evidence" value="ECO:0007669"/>
    <property type="project" value="TreeGrafter"/>
</dbReference>
<feature type="binding site" evidence="11">
    <location>
        <position position="53"/>
    </location>
    <ligand>
        <name>Zn(2+)</name>
        <dbReference type="ChEBI" id="CHEBI:29105"/>
    </ligand>
</feature>
<feature type="binding site" evidence="11">
    <location>
        <position position="8"/>
    </location>
    <ligand>
        <name>Zn(2+)</name>
        <dbReference type="ChEBI" id="CHEBI:29105"/>
    </ligand>
</feature>
<keyword evidence="3" id="KW-0677">Repeat</keyword>
<feature type="binding site" evidence="11">
    <location>
        <position position="11"/>
    </location>
    <ligand>
        <name>Zn(2+)</name>
        <dbReference type="ChEBI" id="CHEBI:29105"/>
    </ligand>
</feature>
<evidence type="ECO:0000256" key="7">
    <source>
        <dbReference type="ARBA" id="ARBA00023125"/>
    </source>
</evidence>
<evidence type="ECO:0000313" key="16">
    <source>
        <dbReference type="Proteomes" id="UP001652628"/>
    </source>
</evidence>
<dbReference type="SUPFAM" id="SSF57716">
    <property type="entry name" value="Glucocorticoid receptor-like (DNA-binding domain)"/>
    <property type="match status" value="1"/>
</dbReference>
<reference evidence="17" key="1">
    <citation type="submission" date="2025-08" db="UniProtKB">
        <authorList>
            <consortium name="RefSeq"/>
        </authorList>
    </citation>
    <scope>IDENTIFICATION</scope>
</reference>
<evidence type="ECO:0000256" key="8">
    <source>
        <dbReference type="ARBA" id="ARBA00023163"/>
    </source>
</evidence>
<evidence type="ECO:0000256" key="2">
    <source>
        <dbReference type="ARBA" id="ARBA00022723"/>
    </source>
</evidence>
<dbReference type="PROSITE" id="PS51915">
    <property type="entry name" value="ZAD"/>
    <property type="match status" value="1"/>
</dbReference>
<dbReference type="GO" id="GO:0005634">
    <property type="term" value="C:nucleus"/>
    <property type="evidence" value="ECO:0007669"/>
    <property type="project" value="UniProtKB-SubCell"/>
</dbReference>
<dbReference type="AlphaFoldDB" id="A0AB40A6R3"/>
<sequence length="331" mass="38582">MESKDLQCRICWLTPKDESLMPTEMDFLDQIKRCTGVELSESFNWPNRICTSCALLLRAALKLRSLCQDAEKKLQELSEKEVQALAEKEMLELLENDLHEQAETELREFHIQIVSDEQESASKDLRSDSEVEYEYLESYDVTLECSEDADEMVSIEPANSAPEESVYSLSPKPEAGEEDDSGQDPSFACTRCHKVFSELVKLNTHMKVHLTEKPHECEICHKRFRQTPQLTRHMNTHTGNRPYKCDYCDSRFADPSTRIKHQRIHTNERPYKCKFCSKSFAYSNVLRVHLKTHTGERPFSCQYCQKTFSQLHHKNAHEKSHKHTKEGETWE</sequence>
<dbReference type="Pfam" id="PF13912">
    <property type="entry name" value="zf-C2H2_6"/>
    <property type="match status" value="2"/>
</dbReference>
<feature type="domain" description="ZAD" evidence="15">
    <location>
        <begin position="6"/>
        <end position="77"/>
    </location>
</feature>
<dbReference type="InterPro" id="IPR036236">
    <property type="entry name" value="Znf_C2H2_sf"/>
</dbReference>
<dbReference type="InterPro" id="IPR050331">
    <property type="entry name" value="Zinc_finger"/>
</dbReference>
<dbReference type="PANTHER" id="PTHR16515">
    <property type="entry name" value="PR DOMAIN ZINC FINGER PROTEIN"/>
    <property type="match status" value="1"/>
</dbReference>
<keyword evidence="8" id="KW-0804">Transcription</keyword>
<keyword evidence="7" id="KW-0238">DNA-binding</keyword>
<dbReference type="Pfam" id="PF00096">
    <property type="entry name" value="zf-C2H2"/>
    <property type="match status" value="2"/>
</dbReference>
<dbReference type="InterPro" id="IPR013087">
    <property type="entry name" value="Znf_C2H2_type"/>
</dbReference>
<dbReference type="PROSITE" id="PS00028">
    <property type="entry name" value="ZINC_FINGER_C2H2_1"/>
    <property type="match status" value="5"/>
</dbReference>
<evidence type="ECO:0000256" key="5">
    <source>
        <dbReference type="ARBA" id="ARBA00022833"/>
    </source>
</evidence>
<dbReference type="SUPFAM" id="SSF57667">
    <property type="entry name" value="beta-beta-alpha zinc fingers"/>
    <property type="match status" value="3"/>
</dbReference>
<dbReference type="SMART" id="SM00355">
    <property type="entry name" value="ZnF_C2H2"/>
    <property type="match status" value="5"/>
</dbReference>
<dbReference type="PANTHER" id="PTHR16515:SF49">
    <property type="entry name" value="GASTRULA ZINC FINGER PROTEIN XLCGF49.1-LIKE-RELATED"/>
    <property type="match status" value="1"/>
</dbReference>
<feature type="domain" description="C2H2-type" evidence="14">
    <location>
        <begin position="271"/>
        <end position="298"/>
    </location>
</feature>
<keyword evidence="4 10" id="KW-0863">Zinc-finger</keyword>
<feature type="coiled-coil region" evidence="12">
    <location>
        <begin position="60"/>
        <end position="119"/>
    </location>
</feature>
<keyword evidence="12" id="KW-0175">Coiled coil</keyword>
<feature type="region of interest" description="Disordered" evidence="13">
    <location>
        <begin position="156"/>
        <end position="185"/>
    </location>
</feature>
<dbReference type="Pfam" id="PF07776">
    <property type="entry name" value="zf-AD"/>
    <property type="match status" value="1"/>
</dbReference>